<keyword evidence="1" id="KW-0175">Coiled coil</keyword>
<evidence type="ECO:0000313" key="3">
    <source>
        <dbReference type="Proteomes" id="UP001165962"/>
    </source>
</evidence>
<protein>
    <submittedName>
        <fullName evidence="2">DUF4355 domain-containing protein</fullName>
    </submittedName>
</protein>
<organism evidence="2 3">
    <name type="scientific">Paenibacillus agricola</name>
    <dbReference type="NCBI Taxonomy" id="2716264"/>
    <lineage>
        <taxon>Bacteria</taxon>
        <taxon>Bacillati</taxon>
        <taxon>Bacillota</taxon>
        <taxon>Bacilli</taxon>
        <taxon>Bacillales</taxon>
        <taxon>Paenibacillaceae</taxon>
        <taxon>Paenibacillus</taxon>
    </lineage>
</organism>
<dbReference type="InterPro" id="IPR025580">
    <property type="entry name" value="Gp46"/>
</dbReference>
<dbReference type="Pfam" id="PF14265">
    <property type="entry name" value="DUF4355"/>
    <property type="match status" value="1"/>
</dbReference>
<proteinExistence type="predicted"/>
<keyword evidence="3" id="KW-1185">Reference proteome</keyword>
<feature type="coiled-coil region" evidence="1">
    <location>
        <begin position="83"/>
        <end position="119"/>
    </location>
</feature>
<comment type="caution">
    <text evidence="2">The sequence shown here is derived from an EMBL/GenBank/DDBJ whole genome shotgun (WGS) entry which is preliminary data.</text>
</comment>
<reference evidence="2" key="1">
    <citation type="submission" date="2020-03" db="EMBL/GenBank/DDBJ databases">
        <title>Draft sequencing of Paenibacilllus sp. S3N08.</title>
        <authorList>
            <person name="Kim D.-U."/>
        </authorList>
    </citation>
    <scope>NUCLEOTIDE SEQUENCE</scope>
    <source>
        <strain evidence="2">S3N08</strain>
    </source>
</reference>
<dbReference type="EMBL" id="JAAOIW010000002">
    <property type="protein sequence ID" value="NHN29636.1"/>
    <property type="molecule type" value="Genomic_DNA"/>
</dbReference>
<name>A0ABX0J6E1_9BACL</name>
<evidence type="ECO:0000256" key="1">
    <source>
        <dbReference type="SAM" id="Coils"/>
    </source>
</evidence>
<dbReference type="RefSeq" id="WP_166147776.1">
    <property type="nucleotide sequence ID" value="NZ_JAAOIW010000002.1"/>
</dbReference>
<accession>A0ABX0J6E1</accession>
<sequence length="207" mass="23531">MDLEQVKQFIEANGTTDEVKAYLQGLNPINVEGIEQFIQSDKEAKSWFDSTVDKRTTKSLETWKANQLEGLLDAEIKKRFPAKDEKEIEMEKLRAEVENMKLEKQRERLTSQAIKTASEKKLPLQLVDFFIGADESTTTANLTAFEQSLQLAVQQQVEQRLKGDGYTPPADSTGKTFTLDAIKGMSSDEINKNWDQVKLVLQNNNKK</sequence>
<evidence type="ECO:0000313" key="2">
    <source>
        <dbReference type="EMBL" id="NHN29636.1"/>
    </source>
</evidence>
<dbReference type="Proteomes" id="UP001165962">
    <property type="component" value="Unassembled WGS sequence"/>
</dbReference>
<gene>
    <name evidence="2" type="ORF">G9U52_07295</name>
</gene>